<feature type="compositionally biased region" description="Polar residues" evidence="2">
    <location>
        <begin position="10"/>
        <end position="20"/>
    </location>
</feature>
<name>E1EY33_GIAIA</name>
<protein>
    <submittedName>
        <fullName evidence="3">Uncharacterized protein</fullName>
    </submittedName>
</protein>
<dbReference type="Proteomes" id="UP000008974">
    <property type="component" value="Unassembled WGS sequence"/>
</dbReference>
<evidence type="ECO:0000256" key="2">
    <source>
        <dbReference type="SAM" id="MobiDB-lite"/>
    </source>
</evidence>
<dbReference type="OrthoDB" id="10255560at2759"/>
<comment type="caution">
    <text evidence="3">The sequence shown here is derived from an EMBL/GenBank/DDBJ whole genome shotgun (WGS) entry which is preliminary data.</text>
</comment>
<keyword evidence="1" id="KW-0175">Coiled coil</keyword>
<evidence type="ECO:0000313" key="4">
    <source>
        <dbReference type="Proteomes" id="UP000008974"/>
    </source>
</evidence>
<reference evidence="3 4" key="1">
    <citation type="journal article" date="2010" name="BMC Genomics">
        <title>Genome analysis and comparative genomics of a Giardia intestinalis assemblage E isolate.</title>
        <authorList>
            <person name="Jerlstrom-Hultqvist J."/>
            <person name="Franzen O."/>
            <person name="Ankarklev J."/>
            <person name="Xu F."/>
            <person name="Nohynkova E."/>
            <person name="Andersson J.O."/>
            <person name="Svard S.G."/>
            <person name="Andersson B."/>
        </authorList>
    </citation>
    <scope>NUCLEOTIDE SEQUENCE [LARGE SCALE GENOMIC DNA]</scope>
    <source>
        <strain evidence="3 4">P15</strain>
    </source>
</reference>
<feature type="coiled-coil region" evidence="1">
    <location>
        <begin position="261"/>
        <end position="316"/>
    </location>
</feature>
<dbReference type="EMBL" id="ACVC01000056">
    <property type="protein sequence ID" value="EFO64890.1"/>
    <property type="molecule type" value="Genomic_DNA"/>
</dbReference>
<gene>
    <name evidence="3" type="ORF">GLP15_4237</name>
</gene>
<dbReference type="OMA" id="ERYGMSW"/>
<dbReference type="AlphaFoldDB" id="E1EY33"/>
<sequence>MSQRGRAKLNQYSKGVSHSSRLSRTVNDFSQASALNDTLHIQQAHSIDNYTCSKNTSEASQYIVERYGMSWADSEGKMRRLLATLVTRSQSSHEGLLELDSKLKMLANKVNSYASSSTNQLDTSKRACLLLEQVIEMKANFYERLDSALNQLRELSIAHSSTLQALDAEKQRVEVLTKEADQLRVDYSTCRDANAAQAASLTDTQMQLLETSSFLENAKKNITVLSDENAQLRDSLQLTSHELMRIKAVHCNQNESFEALLERSSAREQTLLRELDELQLAYAKEKDLHATRTERIHHLSSEISSLQKQVSKQRRRARIYKLKTGQLRRTAKELKVMVRKNTAMGTHDNELLTQKDAQIVAIVKKLEEYKARAKKVSSYECKLASQRGEIEKLSTYVAALEQDLDRYKAKRLKLSAPTKVITASKDGKSVQLSVSDDGPRSEGLFASTRNYCAVL</sequence>
<dbReference type="VEuPathDB" id="GiardiaDB:GLP15_4237"/>
<accession>E1EY33</accession>
<proteinExistence type="predicted"/>
<evidence type="ECO:0000256" key="1">
    <source>
        <dbReference type="SAM" id="Coils"/>
    </source>
</evidence>
<feature type="region of interest" description="Disordered" evidence="2">
    <location>
        <begin position="1"/>
        <end position="20"/>
    </location>
</feature>
<organism evidence="3 4">
    <name type="scientific">Giardia intestinalis (strain P15)</name>
    <name type="common">Giardia lamblia</name>
    <dbReference type="NCBI Taxonomy" id="658858"/>
    <lineage>
        <taxon>Eukaryota</taxon>
        <taxon>Metamonada</taxon>
        <taxon>Diplomonadida</taxon>
        <taxon>Hexamitidae</taxon>
        <taxon>Giardiinae</taxon>
        <taxon>Giardia</taxon>
    </lineage>
</organism>
<evidence type="ECO:0000313" key="3">
    <source>
        <dbReference type="EMBL" id="EFO64890.1"/>
    </source>
</evidence>